<protein>
    <recommendedName>
        <fullName evidence="1">Transcription initiation factor TFIID subunit 12</fullName>
    </recommendedName>
</protein>
<accession>A0A6P8LG48</accession>
<reference evidence="5" key="1">
    <citation type="submission" date="2025-08" db="UniProtKB">
        <authorList>
            <consortium name="RefSeq"/>
        </authorList>
    </citation>
    <scope>IDENTIFICATION</scope>
    <source>
        <strain evidence="5">Mau12</strain>
        <tissue evidence="5">Whole Body</tissue>
    </source>
</reference>
<organism evidence="4 5">
    <name type="scientific">Drosophila mauritiana</name>
    <name type="common">Fruit fly</name>
    <dbReference type="NCBI Taxonomy" id="7226"/>
    <lineage>
        <taxon>Eukaryota</taxon>
        <taxon>Metazoa</taxon>
        <taxon>Ecdysozoa</taxon>
        <taxon>Arthropoda</taxon>
        <taxon>Hexapoda</taxon>
        <taxon>Insecta</taxon>
        <taxon>Pterygota</taxon>
        <taxon>Neoptera</taxon>
        <taxon>Endopterygota</taxon>
        <taxon>Diptera</taxon>
        <taxon>Brachycera</taxon>
        <taxon>Muscomorpha</taxon>
        <taxon>Ephydroidea</taxon>
        <taxon>Drosophilidae</taxon>
        <taxon>Drosophila</taxon>
        <taxon>Sophophora</taxon>
    </lineage>
</organism>
<sequence length="138" mass="15528">MDRNNMDPWSFALNFDDSDKSSDNESHSSTRSSSRSSDTSSESSVEKEPATVIESQSVPGGSYDIITKSNMLQFVQKIDANSSLDDQGCDLMARIADSFVNDVSMRMVKLAKYRKSDVSVMDLKFILKREFNMEFPIE</sequence>
<gene>
    <name evidence="5" type="primary">LOC117150548</name>
</gene>
<dbReference type="InterPro" id="IPR003228">
    <property type="entry name" value="TFIID_TAF12_dom"/>
</dbReference>
<evidence type="ECO:0000259" key="3">
    <source>
        <dbReference type="Pfam" id="PF03847"/>
    </source>
</evidence>
<dbReference type="Pfam" id="PF03847">
    <property type="entry name" value="TFIID_20kDa"/>
    <property type="match status" value="1"/>
</dbReference>
<dbReference type="CDD" id="cd07981">
    <property type="entry name" value="HFD_TAF12"/>
    <property type="match status" value="1"/>
</dbReference>
<dbReference type="SUPFAM" id="SSF47113">
    <property type="entry name" value="Histone-fold"/>
    <property type="match status" value="1"/>
</dbReference>
<keyword evidence="4" id="KW-1185">Reference proteome</keyword>
<feature type="region of interest" description="Disordered" evidence="2">
    <location>
        <begin position="1"/>
        <end position="61"/>
    </location>
</feature>
<evidence type="ECO:0000313" key="4">
    <source>
        <dbReference type="Proteomes" id="UP000515162"/>
    </source>
</evidence>
<evidence type="ECO:0000256" key="1">
    <source>
        <dbReference type="ARBA" id="ARBA00017484"/>
    </source>
</evidence>
<dbReference type="InterPro" id="IPR009072">
    <property type="entry name" value="Histone-fold"/>
</dbReference>
<dbReference type="AlphaFoldDB" id="A0A6P8LG48"/>
<dbReference type="Gene3D" id="1.10.20.10">
    <property type="entry name" value="Histone, subunit A"/>
    <property type="match status" value="1"/>
</dbReference>
<dbReference type="GO" id="GO:0046982">
    <property type="term" value="F:protein heterodimerization activity"/>
    <property type="evidence" value="ECO:0007669"/>
    <property type="project" value="InterPro"/>
</dbReference>
<evidence type="ECO:0000256" key="2">
    <source>
        <dbReference type="SAM" id="MobiDB-lite"/>
    </source>
</evidence>
<proteinExistence type="predicted"/>
<dbReference type="GO" id="GO:0006352">
    <property type="term" value="P:DNA-templated transcription initiation"/>
    <property type="evidence" value="ECO:0007669"/>
    <property type="project" value="InterPro"/>
</dbReference>
<dbReference type="CTD" id="33672"/>
<feature type="compositionally biased region" description="Low complexity" evidence="2">
    <location>
        <begin position="29"/>
        <end position="43"/>
    </location>
</feature>
<feature type="compositionally biased region" description="Basic and acidic residues" evidence="2">
    <location>
        <begin position="17"/>
        <end position="28"/>
    </location>
</feature>
<dbReference type="Proteomes" id="UP000515162">
    <property type="component" value="Chromosome 2L"/>
</dbReference>
<evidence type="ECO:0000313" key="5">
    <source>
        <dbReference type="RefSeq" id="XP_033173371.1"/>
    </source>
</evidence>
<dbReference type="RefSeq" id="XP_033173371.1">
    <property type="nucleotide sequence ID" value="XM_033317480.1"/>
</dbReference>
<dbReference type="GeneID" id="117150548"/>
<name>A0A6P8LG48_DROMA</name>
<feature type="domain" description="Transcription initiation factor TFIID subunit 12" evidence="3">
    <location>
        <begin position="67"/>
        <end position="133"/>
    </location>
</feature>
<dbReference type="GO" id="GO:0005669">
    <property type="term" value="C:transcription factor TFIID complex"/>
    <property type="evidence" value="ECO:0007669"/>
    <property type="project" value="InterPro"/>
</dbReference>